<proteinExistence type="predicted"/>
<protein>
    <submittedName>
        <fullName evidence="1">Uncharacterized protein</fullName>
    </submittedName>
</protein>
<dbReference type="AlphaFoldDB" id="A0A9X2M9C6"/>
<comment type="caution">
    <text evidence="1">The sequence shown here is derived from an EMBL/GenBank/DDBJ whole genome shotgun (WGS) entry which is preliminary data.</text>
</comment>
<organism evidence="1 2">
    <name type="scientific">Terrisporobacter muris</name>
    <dbReference type="NCBI Taxonomy" id="2963284"/>
    <lineage>
        <taxon>Bacteria</taxon>
        <taxon>Bacillati</taxon>
        <taxon>Bacillota</taxon>
        <taxon>Clostridia</taxon>
        <taxon>Peptostreptococcales</taxon>
        <taxon>Peptostreptococcaceae</taxon>
        <taxon>Terrisporobacter</taxon>
    </lineage>
</organism>
<sequence length="93" mass="10935">MTDIEKVEELLNEYKILKLEIEAIDINIKCIGQKGMNYTGMPSSKNITDGVHNNYSELEKLKNDKFDKEIKIEQIDNMLKRLTEEEYKIIKLI</sequence>
<evidence type="ECO:0000313" key="1">
    <source>
        <dbReference type="EMBL" id="MCR1822410.1"/>
    </source>
</evidence>
<keyword evidence="2" id="KW-1185">Reference proteome</keyword>
<feature type="non-terminal residue" evidence="1">
    <location>
        <position position="93"/>
    </location>
</feature>
<accession>A0A9X2M9C6</accession>
<reference evidence="1" key="1">
    <citation type="submission" date="2022-07" db="EMBL/GenBank/DDBJ databases">
        <title>Enhanced cultured diversity of the mouse gut microbiota enables custom-made synthetic communities.</title>
        <authorList>
            <person name="Afrizal A."/>
        </authorList>
    </citation>
    <scope>NUCLEOTIDE SEQUENCE</scope>
    <source>
        <strain evidence="1">DSM 29186</strain>
    </source>
</reference>
<name>A0A9X2M9C6_9FIRM</name>
<evidence type="ECO:0000313" key="2">
    <source>
        <dbReference type="Proteomes" id="UP001140817"/>
    </source>
</evidence>
<gene>
    <name evidence="1" type="ORF">NSA58_06390</name>
</gene>
<dbReference type="Proteomes" id="UP001140817">
    <property type="component" value="Unassembled WGS sequence"/>
</dbReference>
<dbReference type="EMBL" id="JANKBY010000055">
    <property type="protein sequence ID" value="MCR1822410.1"/>
    <property type="molecule type" value="Genomic_DNA"/>
</dbReference>